<sequence length="1736" mass="197618">MVSDNVYYTGVRRRIQAWNERMAQQSPKTSFRPKALCLDIETTVGAEVKLTKIGAWRADTGQQAHFQGSYAIVELRAELDRLSAGAAFLLGHNITGHDLPVLKSLFPDLALLGLPVVDTLWLSPLAFPQNPYHSLVKDYKLVKDSRNDPLKDAQLSFRLFGDQMDAFEQLQVQSPEELACYHYLLAKVPGADYDRLFSVVREAPKPRLEEVRRFLPNLAGPKVCATRLRRLLTEDLDQADSHLPLAYVLAWLRVSGGNSVLPPWVLYQVPGTRELIRELRDTACGRSDCAYCSRYHDARAELERFFNFPAFRAEPRNAAGGSLQEDIVKAGMAREHLLAILPTGGGKSLCYQLPALSRYWRDGSLTIIVSPLQSLMKDQVDNLIRQGIFCGAALNGLLSMPERKDVLEKVRLGDIGLLLVSPEQFRNRGFTEVIKHRQIGAWVFDEAHCLSKWGHDFRTDYLYVSRFIREHYGDPLAPINCFTATAKLDVMQDLESHYREGLGITLRHFEGGHERTNLHFEVLPVKKAEKFPLIHTLLEKELKEEQGGAVVFTARRASAEEIAGFLKDMGWVCAHFHAGLDPGLKKDVQKAFIDGELRVIVATNAFGMGVDKPDVRVVIHAEIPGSLENYLQEAGRAGRDRDDARCVLLYDEEDVETQFSLAARSRLTRQDIAEILKVLRRRSKRIKSEKVVVTPGEILTEDAVETAIEVESPDADTKVKTAIAWLERRRFLERDENHTRVFPASLKVASLDEVEKRLRKANLSEEVRKKYLNLVAIILNADADEGISTDTLMVESGLSSDECIRILHQLEELQVLSNDIGMTVLLRKGVKDSSQDRLQRVTRLEAGLLDLLPELAPDADQEDWQDMHLRQLCQELRQRTECELLPDELLTLLRTMSRAFGESQAMRAMFEVRVVKRDYLRVRLRRSWAQIREIAAKRRDIAQSLLLHFLGRLPSDLKGVDLRVECRMGELTRVLKEDLVLAGRLKNVTAALEQGLLYLHDNHVLILDRGRTVFRSAMTLRLLPEDAKRRFVQSDYEPLWEHYREKNFQVHVIQEYARKGLDKLGDALAYVAAYFSWPKTRFIREYFANRREILDLATTEESYRRIVSELRHPVQERLVSEKTDVNRLILAGPGSGKTRVIVHRVAYLLRVSRVPPDSVIVLTFNRAAAYEVRRRLYALVGNDAYGVTVLTYHALALRLTGTSLAAAAEAGQEIVFDEILQRAIDLLEGNAEIGDDPDELRERLLHGYRFVLVDEYQDSDALQYRLIGALTGRTLKDRDAKLTILAVGDDDQNIYAFRQANVEFIRRFAADYEAETEYLIENYRSTAHIISAANTVIQGSPERLKADYPIRIDHARRDQPGGGRWERLDPVAKGRLHILVVPPDRNRETQVAMRELERLKALAPNADWSDFAVLGRTHAALEPVRAYCEWAGIPYRLAETRQAGGQPELHQTREGRSLIQLLRAHKRKLLRNGALREWLRKRFDRSADNPWLELLEHCILELEDAWRGVPIPVGQVLDWIYEYGSESRHRAAGRITLTTVHAAKGREFKHVLILDGDDWRNGEPGEERRLYYVAMTRARETLTLCEAAARPNPFSRALEDDEFIVRTPPAELPEPQAALNKIHVQLGLAHVDLGFAGRKPVADPVHRAIAMLKVGDPLHLARLDDRWVFKNRRGLIVGRLSQKFEMPAGEIEDVRISAIVHRSKRQCRGTEWESYCQVETWEVVLCRISIWPGGSV</sequence>
<evidence type="ECO:0000256" key="6">
    <source>
        <dbReference type="ARBA" id="ARBA00023125"/>
    </source>
</evidence>
<dbReference type="Gene3D" id="3.40.50.300">
    <property type="entry name" value="P-loop containing nucleotide triphosphate hydrolases"/>
    <property type="match status" value="5"/>
</dbReference>
<evidence type="ECO:0000259" key="12">
    <source>
        <dbReference type="PROSITE" id="PS51194"/>
    </source>
</evidence>
<dbReference type="GO" id="GO:0006281">
    <property type="term" value="P:DNA repair"/>
    <property type="evidence" value="ECO:0007669"/>
    <property type="project" value="TreeGrafter"/>
</dbReference>
<dbReference type="InterPro" id="IPR014001">
    <property type="entry name" value="Helicase_ATP-bd"/>
</dbReference>
<dbReference type="EC" id="5.6.2.4" evidence="9"/>
<proteinExistence type="inferred from homology"/>
<dbReference type="PROSITE" id="PS51198">
    <property type="entry name" value="UVRD_HELICASE_ATP_BIND"/>
    <property type="match status" value="1"/>
</dbReference>
<accession>A0A250KX33</accession>
<dbReference type="GO" id="GO:0003677">
    <property type="term" value="F:DNA binding"/>
    <property type="evidence" value="ECO:0007669"/>
    <property type="project" value="UniProtKB-KW"/>
</dbReference>
<dbReference type="GO" id="GO:0016787">
    <property type="term" value="F:hydrolase activity"/>
    <property type="evidence" value="ECO:0007669"/>
    <property type="project" value="UniProtKB-UniRule"/>
</dbReference>
<dbReference type="CDD" id="cd17932">
    <property type="entry name" value="DEXQc_UvrD"/>
    <property type="match status" value="1"/>
</dbReference>
<keyword evidence="15" id="KW-1185">Reference proteome</keyword>
<dbReference type="SUPFAM" id="SSF53098">
    <property type="entry name" value="Ribonuclease H-like"/>
    <property type="match status" value="1"/>
</dbReference>
<evidence type="ECO:0000259" key="11">
    <source>
        <dbReference type="PROSITE" id="PS51192"/>
    </source>
</evidence>
<dbReference type="Pfam" id="PF00270">
    <property type="entry name" value="DEAD"/>
    <property type="match status" value="1"/>
</dbReference>
<comment type="catalytic activity">
    <reaction evidence="8">
        <text>Couples ATP hydrolysis with the unwinding of duplex DNA by translocating in the 3'-5' direction.</text>
        <dbReference type="EC" id="5.6.2.4"/>
    </reaction>
</comment>
<evidence type="ECO:0000259" key="13">
    <source>
        <dbReference type="PROSITE" id="PS51198"/>
    </source>
</evidence>
<dbReference type="GO" id="GO:0043590">
    <property type="term" value="C:bacterial nucleoid"/>
    <property type="evidence" value="ECO:0007669"/>
    <property type="project" value="TreeGrafter"/>
</dbReference>
<dbReference type="KEGG" id="mmai:sS8_4293"/>
<evidence type="ECO:0000256" key="1">
    <source>
        <dbReference type="ARBA" id="ARBA00005446"/>
    </source>
</evidence>
<dbReference type="GO" id="GO:0043138">
    <property type="term" value="F:3'-5' DNA helicase activity"/>
    <property type="evidence" value="ECO:0007669"/>
    <property type="project" value="UniProtKB-EC"/>
</dbReference>
<name>A0A250KX33_9GAMM</name>
<evidence type="ECO:0000256" key="4">
    <source>
        <dbReference type="ARBA" id="ARBA00022806"/>
    </source>
</evidence>
<keyword evidence="6" id="KW-0238">DNA-binding</keyword>
<dbReference type="NCBIfam" id="TIGR00614">
    <property type="entry name" value="recQ_fam"/>
    <property type="match status" value="1"/>
</dbReference>
<dbReference type="InterPro" id="IPR001650">
    <property type="entry name" value="Helicase_C-like"/>
</dbReference>
<dbReference type="InterPro" id="IPR004589">
    <property type="entry name" value="DNA_helicase_ATP-dep_RecQ"/>
</dbReference>
<organism evidence="14 15">
    <name type="scientific">Methylocaldum marinum</name>
    <dbReference type="NCBI Taxonomy" id="1432792"/>
    <lineage>
        <taxon>Bacteria</taxon>
        <taxon>Pseudomonadati</taxon>
        <taxon>Pseudomonadota</taxon>
        <taxon>Gammaproteobacteria</taxon>
        <taxon>Methylococcales</taxon>
        <taxon>Methylococcaceae</taxon>
        <taxon>Methylocaldum</taxon>
    </lineage>
</organism>
<keyword evidence="7" id="KW-0413">Isomerase</keyword>
<dbReference type="InterPro" id="IPR027417">
    <property type="entry name" value="P-loop_NTPase"/>
</dbReference>
<reference evidence="14 15" key="1">
    <citation type="submission" date="2016-12" db="EMBL/GenBank/DDBJ databases">
        <title>Genome sequencing of Methylocaldum marinum.</title>
        <authorList>
            <person name="Takeuchi M."/>
            <person name="Kamagata Y."/>
            <person name="Hiraoka S."/>
            <person name="Oshima K."/>
            <person name="Hattori M."/>
            <person name="Iwasaki W."/>
        </authorList>
    </citation>
    <scope>NUCLEOTIDE SEQUENCE [LARGE SCALE GENOMIC DNA]</scope>
    <source>
        <strain evidence="14 15">S8</strain>
    </source>
</reference>
<protein>
    <recommendedName>
        <fullName evidence="9">DNA 3'-5' helicase</fullName>
        <ecNumber evidence="9">5.6.2.4</ecNumber>
    </recommendedName>
</protein>
<dbReference type="PROSITE" id="PS51192">
    <property type="entry name" value="HELICASE_ATP_BIND_1"/>
    <property type="match status" value="1"/>
</dbReference>
<evidence type="ECO:0000256" key="10">
    <source>
        <dbReference type="PROSITE-ProRule" id="PRU00560"/>
    </source>
</evidence>
<feature type="domain" description="Helicase ATP-binding" evidence="11">
    <location>
        <begin position="328"/>
        <end position="504"/>
    </location>
</feature>
<feature type="domain" description="Helicase C-terminal" evidence="12">
    <location>
        <begin position="537"/>
        <end position="683"/>
    </location>
</feature>
<dbReference type="InterPro" id="IPR036397">
    <property type="entry name" value="RNaseH_sf"/>
</dbReference>
<gene>
    <name evidence="14" type="ORF">sS8_4293</name>
</gene>
<dbReference type="GO" id="GO:0030894">
    <property type="term" value="C:replisome"/>
    <property type="evidence" value="ECO:0007669"/>
    <property type="project" value="TreeGrafter"/>
</dbReference>
<evidence type="ECO:0000256" key="8">
    <source>
        <dbReference type="ARBA" id="ARBA00034617"/>
    </source>
</evidence>
<dbReference type="InterPro" id="IPR014016">
    <property type="entry name" value="UvrD-like_ATP-bd"/>
</dbReference>
<keyword evidence="3 10" id="KW-0378">Hydrolase</keyword>
<dbReference type="Pfam" id="PF13245">
    <property type="entry name" value="AAA_19"/>
    <property type="match status" value="1"/>
</dbReference>
<dbReference type="SMART" id="SM00490">
    <property type="entry name" value="HELICc"/>
    <property type="match status" value="1"/>
</dbReference>
<dbReference type="SUPFAM" id="SSF52540">
    <property type="entry name" value="P-loop containing nucleoside triphosphate hydrolases"/>
    <property type="match status" value="2"/>
</dbReference>
<dbReference type="InterPro" id="IPR027785">
    <property type="entry name" value="UvrD-like_helicase_C"/>
</dbReference>
<dbReference type="GO" id="GO:0009378">
    <property type="term" value="F:four-way junction helicase activity"/>
    <property type="evidence" value="ECO:0007669"/>
    <property type="project" value="TreeGrafter"/>
</dbReference>
<keyword evidence="5 10" id="KW-0067">ATP-binding</keyword>
<evidence type="ECO:0000313" key="15">
    <source>
        <dbReference type="Proteomes" id="UP000266313"/>
    </source>
</evidence>
<dbReference type="Proteomes" id="UP000266313">
    <property type="component" value="Chromosome"/>
</dbReference>
<evidence type="ECO:0000256" key="9">
    <source>
        <dbReference type="ARBA" id="ARBA00034808"/>
    </source>
</evidence>
<dbReference type="InterPro" id="IPR012337">
    <property type="entry name" value="RNaseH-like_sf"/>
</dbReference>
<dbReference type="PANTHER" id="PTHR13710:SF105">
    <property type="entry name" value="ATP-DEPENDENT DNA HELICASE Q1"/>
    <property type="match status" value="1"/>
</dbReference>
<feature type="binding site" evidence="10">
    <location>
        <begin position="1131"/>
        <end position="1138"/>
    </location>
    <ligand>
        <name>ATP</name>
        <dbReference type="ChEBI" id="CHEBI:30616"/>
    </ligand>
</feature>
<dbReference type="PROSITE" id="PS51194">
    <property type="entry name" value="HELICASE_CTER"/>
    <property type="match status" value="1"/>
</dbReference>
<keyword evidence="2 10" id="KW-0547">Nucleotide-binding</keyword>
<dbReference type="SMART" id="SM00487">
    <property type="entry name" value="DEXDc"/>
    <property type="match status" value="1"/>
</dbReference>
<dbReference type="GO" id="GO:0006310">
    <property type="term" value="P:DNA recombination"/>
    <property type="evidence" value="ECO:0007669"/>
    <property type="project" value="InterPro"/>
</dbReference>
<dbReference type="Pfam" id="PF00271">
    <property type="entry name" value="Helicase_C"/>
    <property type="match status" value="1"/>
</dbReference>
<dbReference type="GO" id="GO:0005524">
    <property type="term" value="F:ATP binding"/>
    <property type="evidence" value="ECO:0007669"/>
    <property type="project" value="UniProtKB-UniRule"/>
</dbReference>
<dbReference type="EMBL" id="AP017928">
    <property type="protein sequence ID" value="BBA36223.1"/>
    <property type="molecule type" value="Genomic_DNA"/>
</dbReference>
<feature type="domain" description="UvrD-like helicase ATP-binding" evidence="13">
    <location>
        <begin position="1110"/>
        <end position="1326"/>
    </location>
</feature>
<evidence type="ECO:0000256" key="7">
    <source>
        <dbReference type="ARBA" id="ARBA00023235"/>
    </source>
</evidence>
<dbReference type="GO" id="GO:0005737">
    <property type="term" value="C:cytoplasm"/>
    <property type="evidence" value="ECO:0007669"/>
    <property type="project" value="TreeGrafter"/>
</dbReference>
<evidence type="ECO:0000313" key="14">
    <source>
        <dbReference type="EMBL" id="BBA36223.1"/>
    </source>
</evidence>
<dbReference type="InterPro" id="IPR011545">
    <property type="entry name" value="DEAD/DEAH_box_helicase_dom"/>
</dbReference>
<evidence type="ECO:0000256" key="5">
    <source>
        <dbReference type="ARBA" id="ARBA00022840"/>
    </source>
</evidence>
<dbReference type="Pfam" id="PF13538">
    <property type="entry name" value="UvrD_C_2"/>
    <property type="match status" value="1"/>
</dbReference>
<dbReference type="Gene3D" id="3.30.420.10">
    <property type="entry name" value="Ribonuclease H-like superfamily/Ribonuclease H"/>
    <property type="match status" value="1"/>
</dbReference>
<dbReference type="PANTHER" id="PTHR13710">
    <property type="entry name" value="DNA HELICASE RECQ FAMILY MEMBER"/>
    <property type="match status" value="1"/>
</dbReference>
<keyword evidence="4 10" id="KW-0347">Helicase</keyword>
<evidence type="ECO:0000256" key="3">
    <source>
        <dbReference type="ARBA" id="ARBA00022801"/>
    </source>
</evidence>
<comment type="similarity">
    <text evidence="1">Belongs to the helicase family. RecQ subfamily.</text>
</comment>
<evidence type="ECO:0000256" key="2">
    <source>
        <dbReference type="ARBA" id="ARBA00022741"/>
    </source>
</evidence>